<feature type="repeat" description="PPR" evidence="2">
    <location>
        <begin position="28"/>
        <end position="62"/>
    </location>
</feature>
<feature type="repeat" description="PPR" evidence="2">
    <location>
        <begin position="98"/>
        <end position="133"/>
    </location>
</feature>
<feature type="repeat" description="PPR" evidence="2">
    <location>
        <begin position="134"/>
        <end position="168"/>
    </location>
</feature>
<feature type="repeat" description="PPR" evidence="2">
    <location>
        <begin position="169"/>
        <end position="203"/>
    </location>
</feature>
<dbReference type="InterPro" id="IPR011990">
    <property type="entry name" value="TPR-like_helical_dom_sf"/>
</dbReference>
<keyword evidence="1" id="KW-0677">Repeat</keyword>
<name>A0A6P6AHJ8_DURZI</name>
<dbReference type="Proteomes" id="UP000515121">
    <property type="component" value="Unplaced"/>
</dbReference>
<dbReference type="KEGG" id="dzi:111309607"/>
<dbReference type="AlphaFoldDB" id="A0A6P6AHJ8"/>
<accession>A0A6P6AHJ8</accession>
<dbReference type="Pfam" id="PF13041">
    <property type="entry name" value="PPR_2"/>
    <property type="match status" value="2"/>
</dbReference>
<dbReference type="Pfam" id="PF12854">
    <property type="entry name" value="PPR_1"/>
    <property type="match status" value="2"/>
</dbReference>
<reference evidence="4" key="1">
    <citation type="submission" date="2025-08" db="UniProtKB">
        <authorList>
            <consortium name="RefSeq"/>
        </authorList>
    </citation>
    <scope>IDENTIFICATION</scope>
    <source>
        <tissue evidence="4">Fruit stalk</tissue>
    </source>
</reference>
<dbReference type="GeneID" id="111309607"/>
<evidence type="ECO:0000313" key="3">
    <source>
        <dbReference type="Proteomes" id="UP000515121"/>
    </source>
</evidence>
<dbReference type="NCBIfam" id="TIGR00756">
    <property type="entry name" value="PPR"/>
    <property type="match status" value="6"/>
</dbReference>
<dbReference type="PROSITE" id="PS51375">
    <property type="entry name" value="PPR"/>
    <property type="match status" value="6"/>
</dbReference>
<organism evidence="3 4">
    <name type="scientific">Durio zibethinus</name>
    <name type="common">Durian</name>
    <dbReference type="NCBI Taxonomy" id="66656"/>
    <lineage>
        <taxon>Eukaryota</taxon>
        <taxon>Viridiplantae</taxon>
        <taxon>Streptophyta</taxon>
        <taxon>Embryophyta</taxon>
        <taxon>Tracheophyta</taxon>
        <taxon>Spermatophyta</taxon>
        <taxon>Magnoliopsida</taxon>
        <taxon>eudicotyledons</taxon>
        <taxon>Gunneridae</taxon>
        <taxon>Pentapetalae</taxon>
        <taxon>rosids</taxon>
        <taxon>malvids</taxon>
        <taxon>Malvales</taxon>
        <taxon>Malvaceae</taxon>
        <taxon>Helicteroideae</taxon>
        <taxon>Durio</taxon>
    </lineage>
</organism>
<evidence type="ECO:0000256" key="2">
    <source>
        <dbReference type="PROSITE-ProRule" id="PRU00708"/>
    </source>
</evidence>
<dbReference type="PANTHER" id="PTHR45613">
    <property type="entry name" value="PENTATRICOPEPTIDE REPEAT-CONTAINING PROTEIN"/>
    <property type="match status" value="1"/>
</dbReference>
<dbReference type="Gene3D" id="1.25.40.10">
    <property type="entry name" value="Tetratricopeptide repeat domain"/>
    <property type="match status" value="2"/>
</dbReference>
<sequence length="378" mass="42229">MDGYCLRGEMDEARKVFNSITNKGCTPDVVSYSIIINGYCKAKRIEEAETLFHEMTRSGLIPNVVTFSTLINGMSQTGRLAVAQEIFKEMYAYGLVPDVIAYSSLLYGLCRHGHINEALGFFRAMLTIKGVHPSVYTYSTMIKGLCKEGLLNEAYELFRKMEADGCMRDSCSYNTMIQGCLHNNDISQAIQILHEMVQKGFSADASAAAMVVDLLWSDSTVPNWIVRIHKVKPPNNGGESFCFPLLADLEMDMVVVIVVEVLWMVRIGGGEFPIIKESDYLVNGEFCVDKDSCYAKSPSKLPIQLDTLDSHPFELHVRTFPGIIHIDTIPILPLLEGIIRIDTIPILPLLDYSLTHASLFLLVDHMSDTSFELQFSIS</sequence>
<dbReference type="OrthoDB" id="964195at2759"/>
<dbReference type="RefSeq" id="XP_022764350.1">
    <property type="nucleotide sequence ID" value="XM_022908615.1"/>
</dbReference>
<proteinExistence type="predicted"/>
<dbReference type="PANTHER" id="PTHR45613:SF149">
    <property type="entry name" value="OS07G0101200 PROTEIN"/>
    <property type="match status" value="1"/>
</dbReference>
<keyword evidence="3" id="KW-1185">Reference proteome</keyword>
<evidence type="ECO:0000313" key="4">
    <source>
        <dbReference type="RefSeq" id="XP_022764350.1"/>
    </source>
</evidence>
<protein>
    <submittedName>
        <fullName evidence="4">Pentatricopeptide repeat-containing protein At3g22470, mitochondrial-like</fullName>
    </submittedName>
</protein>
<gene>
    <name evidence="4" type="primary">LOC111309607</name>
</gene>
<feature type="repeat" description="PPR" evidence="2">
    <location>
        <begin position="63"/>
        <end position="97"/>
    </location>
</feature>
<dbReference type="Pfam" id="PF01535">
    <property type="entry name" value="PPR"/>
    <property type="match status" value="1"/>
</dbReference>
<evidence type="ECO:0000256" key="1">
    <source>
        <dbReference type="ARBA" id="ARBA00022737"/>
    </source>
</evidence>
<feature type="repeat" description="PPR" evidence="2">
    <location>
        <begin position="1"/>
        <end position="27"/>
    </location>
</feature>
<dbReference type="InterPro" id="IPR002885">
    <property type="entry name" value="PPR_rpt"/>
</dbReference>
<dbReference type="SUPFAM" id="SSF81901">
    <property type="entry name" value="HCP-like"/>
    <property type="match status" value="1"/>
</dbReference>